<sequence length="588" mass="65669">MEVLLLSTDSNSPFALDSAKVAKKTTLLRVADKKSDRTCTRCGKVLATSLALQNHQNKVFLCDQKGVRNAKRDVKVTSIFHRCRRCEKTFSSAAGLRYHIAKAVPCEARQTVGLKRPLQLKRSNNVTKLLKPVTSSSLDLSQPKLRVNSGPEQLDQGSKTAKLSKSDKAIRSKISLDEYLSVLKENQRQPKQKPPVTRPAVSRDSKSTISASNSLIKRKRIAEDKREMSPMRESNKRVCSEPFTTLAAQISKSSSSPDSLPSKPINATTTSAISSQERKPVQVHGGNILTDGCCCRQCVRKWTCNMMNRLEYLNDEVTSLRKLVRPDQTTKPATTKLPPASAESNIKVKSDVACGDTTKKQSDQASLHSRNDQPKCTLTKTNKEPLVVSTCTSSVNNVDGVDLDSPAANDSVAIKLIEKYNRLNYQIITNERALEDSVAYLKETPRDAQTSSSEVHSQLDELRVYIDIEKSKRDEAVAAVIAQQWNNRKDEFRLLLETMTVKSKLSAQKAFHEECAEITSQLGEKIKILSTINTRESSHGVDAKYAVERTAKQYLERQRDDIFMCMIRTSPRIHLLTKAKLDETTKKM</sequence>
<comment type="caution">
    <text evidence="2">The sequence shown here is derived from an EMBL/GenBank/DDBJ whole genome shotgun (WGS) entry which is preliminary data.</text>
</comment>
<dbReference type="Proteomes" id="UP000028582">
    <property type="component" value="Unassembled WGS sequence"/>
</dbReference>
<feature type="compositionally biased region" description="Polar residues" evidence="1">
    <location>
        <begin position="265"/>
        <end position="275"/>
    </location>
</feature>
<evidence type="ECO:0008006" key="4">
    <source>
        <dbReference type="Google" id="ProtNLM"/>
    </source>
</evidence>
<feature type="compositionally biased region" description="Low complexity" evidence="1">
    <location>
        <begin position="251"/>
        <end position="264"/>
    </location>
</feature>
<feature type="region of interest" description="Disordered" evidence="1">
    <location>
        <begin position="184"/>
        <end position="238"/>
    </location>
</feature>
<evidence type="ECO:0000313" key="2">
    <source>
        <dbReference type="EMBL" id="ETO67433.1"/>
    </source>
</evidence>
<dbReference type="Gene3D" id="3.30.160.60">
    <property type="entry name" value="Classic Zinc Finger"/>
    <property type="match status" value="1"/>
</dbReference>
<feature type="compositionally biased region" description="Low complexity" evidence="1">
    <location>
        <begin position="329"/>
        <end position="340"/>
    </location>
</feature>
<feature type="region of interest" description="Disordered" evidence="1">
    <location>
        <begin position="250"/>
        <end position="278"/>
    </location>
</feature>
<gene>
    <name evidence="2" type="ORF">F444_15623</name>
</gene>
<accession>A0A080ZLC2</accession>
<dbReference type="EMBL" id="ANJA01002892">
    <property type="protein sequence ID" value="ETO67433.1"/>
    <property type="molecule type" value="Genomic_DNA"/>
</dbReference>
<feature type="region of interest" description="Disordered" evidence="1">
    <location>
        <begin position="140"/>
        <end position="166"/>
    </location>
</feature>
<feature type="region of interest" description="Disordered" evidence="1">
    <location>
        <begin position="355"/>
        <end position="378"/>
    </location>
</feature>
<proteinExistence type="predicted"/>
<protein>
    <recommendedName>
        <fullName evidence="4">C2H2-type domain-containing protein</fullName>
    </recommendedName>
</protein>
<feature type="region of interest" description="Disordered" evidence="1">
    <location>
        <begin position="324"/>
        <end position="343"/>
    </location>
</feature>
<feature type="compositionally biased region" description="Basic and acidic residues" evidence="1">
    <location>
        <begin position="221"/>
        <end position="238"/>
    </location>
</feature>
<dbReference type="OrthoDB" id="123399at2759"/>
<evidence type="ECO:0000256" key="1">
    <source>
        <dbReference type="SAM" id="MobiDB-lite"/>
    </source>
</evidence>
<feature type="compositionally biased region" description="Polar residues" evidence="1">
    <location>
        <begin position="363"/>
        <end position="378"/>
    </location>
</feature>
<evidence type="ECO:0000313" key="3">
    <source>
        <dbReference type="Proteomes" id="UP000028582"/>
    </source>
</evidence>
<reference evidence="2 3" key="1">
    <citation type="submission" date="2013-11" db="EMBL/GenBank/DDBJ databases">
        <title>The Genome Sequence of Phytophthora parasitica P1976.</title>
        <authorList>
            <consortium name="The Broad Institute Genomics Platform"/>
            <person name="Russ C."/>
            <person name="Tyler B."/>
            <person name="Panabieres F."/>
            <person name="Shan W."/>
            <person name="Tripathy S."/>
            <person name="Grunwald N."/>
            <person name="Machado M."/>
            <person name="Johnson C.S."/>
            <person name="Walker B."/>
            <person name="Young S."/>
            <person name="Zeng Q."/>
            <person name="Gargeya S."/>
            <person name="Fitzgerald M."/>
            <person name="Haas B."/>
            <person name="Abouelleil A."/>
            <person name="Allen A.W."/>
            <person name="Alvarado L."/>
            <person name="Arachchi H.M."/>
            <person name="Berlin A.M."/>
            <person name="Chapman S.B."/>
            <person name="Gainer-Dewar J."/>
            <person name="Goldberg J."/>
            <person name="Griggs A."/>
            <person name="Gujja S."/>
            <person name="Hansen M."/>
            <person name="Howarth C."/>
            <person name="Imamovic A."/>
            <person name="Ireland A."/>
            <person name="Larimer J."/>
            <person name="McCowan C."/>
            <person name="Murphy C."/>
            <person name="Pearson M."/>
            <person name="Poon T.W."/>
            <person name="Priest M."/>
            <person name="Roberts A."/>
            <person name="Saif S."/>
            <person name="Shea T."/>
            <person name="Sisk P."/>
            <person name="Sykes S."/>
            <person name="Wortman J."/>
            <person name="Nusbaum C."/>
            <person name="Birren B."/>
        </authorList>
    </citation>
    <scope>NUCLEOTIDE SEQUENCE [LARGE SCALE GENOMIC DNA]</scope>
    <source>
        <strain evidence="2 3">P1976</strain>
    </source>
</reference>
<organism evidence="2 3">
    <name type="scientific">Phytophthora nicotianae P1976</name>
    <dbReference type="NCBI Taxonomy" id="1317066"/>
    <lineage>
        <taxon>Eukaryota</taxon>
        <taxon>Sar</taxon>
        <taxon>Stramenopiles</taxon>
        <taxon>Oomycota</taxon>
        <taxon>Peronosporomycetes</taxon>
        <taxon>Peronosporales</taxon>
        <taxon>Peronosporaceae</taxon>
        <taxon>Phytophthora</taxon>
    </lineage>
</organism>
<dbReference type="AlphaFoldDB" id="A0A080ZLC2"/>
<name>A0A080ZLC2_PHYNI</name>